<feature type="compositionally biased region" description="Low complexity" evidence="1">
    <location>
        <begin position="292"/>
        <end position="310"/>
    </location>
</feature>
<reference evidence="2" key="1">
    <citation type="journal article" date="2021" name="Nat. Commun.">
        <title>Genetic determinants of endophytism in the Arabidopsis root mycobiome.</title>
        <authorList>
            <person name="Mesny F."/>
            <person name="Miyauchi S."/>
            <person name="Thiergart T."/>
            <person name="Pickel B."/>
            <person name="Atanasova L."/>
            <person name="Karlsson M."/>
            <person name="Huettel B."/>
            <person name="Barry K.W."/>
            <person name="Haridas S."/>
            <person name="Chen C."/>
            <person name="Bauer D."/>
            <person name="Andreopoulos W."/>
            <person name="Pangilinan J."/>
            <person name="LaButti K."/>
            <person name="Riley R."/>
            <person name="Lipzen A."/>
            <person name="Clum A."/>
            <person name="Drula E."/>
            <person name="Henrissat B."/>
            <person name="Kohler A."/>
            <person name="Grigoriev I.V."/>
            <person name="Martin F.M."/>
            <person name="Hacquard S."/>
        </authorList>
    </citation>
    <scope>NUCLEOTIDE SEQUENCE</scope>
    <source>
        <strain evidence="2">MPI-CAGE-CH-0243</strain>
    </source>
</reference>
<evidence type="ECO:0000256" key="1">
    <source>
        <dbReference type="SAM" id="MobiDB-lite"/>
    </source>
</evidence>
<feature type="compositionally biased region" description="Basic and acidic residues" evidence="1">
    <location>
        <begin position="713"/>
        <end position="722"/>
    </location>
</feature>
<proteinExistence type="predicted"/>
<feature type="region of interest" description="Disordered" evidence="1">
    <location>
        <begin position="517"/>
        <end position="545"/>
    </location>
</feature>
<evidence type="ECO:0008006" key="4">
    <source>
        <dbReference type="Google" id="ProtNLM"/>
    </source>
</evidence>
<dbReference type="PANTHER" id="PTHR16469:SF27">
    <property type="entry name" value="UBIQUITIN-ASSOCIATED AND SH3 DOMAIN-CONTAINING BA-RELATED"/>
    <property type="match status" value="1"/>
</dbReference>
<feature type="compositionally biased region" description="Polar residues" evidence="1">
    <location>
        <begin position="529"/>
        <end position="544"/>
    </location>
</feature>
<feature type="region of interest" description="Disordered" evidence="1">
    <location>
        <begin position="639"/>
        <end position="728"/>
    </location>
</feature>
<feature type="compositionally biased region" description="Low complexity" evidence="1">
    <location>
        <begin position="579"/>
        <end position="591"/>
    </location>
</feature>
<dbReference type="SMART" id="SM00855">
    <property type="entry name" value="PGAM"/>
    <property type="match status" value="1"/>
</dbReference>
<name>A0A9P9ECQ5_9PLEO</name>
<dbReference type="AlphaFoldDB" id="A0A9P9ECQ5"/>
<dbReference type="Gene3D" id="3.40.50.1240">
    <property type="entry name" value="Phosphoglycerate mutase-like"/>
    <property type="match status" value="1"/>
</dbReference>
<comment type="caution">
    <text evidence="2">The sequence shown here is derived from an EMBL/GenBank/DDBJ whole genome shotgun (WGS) entry which is preliminary data.</text>
</comment>
<dbReference type="InterPro" id="IPR029033">
    <property type="entry name" value="His_PPase_superfam"/>
</dbReference>
<dbReference type="EMBL" id="JAGMWT010000002">
    <property type="protein sequence ID" value="KAH7135945.1"/>
    <property type="molecule type" value="Genomic_DNA"/>
</dbReference>
<feature type="region of interest" description="Disordered" evidence="1">
    <location>
        <begin position="258"/>
        <end position="320"/>
    </location>
</feature>
<feature type="compositionally biased region" description="Polar residues" evidence="1">
    <location>
        <begin position="642"/>
        <end position="659"/>
    </location>
</feature>
<organism evidence="2 3">
    <name type="scientific">Dendryphion nanum</name>
    <dbReference type="NCBI Taxonomy" id="256645"/>
    <lineage>
        <taxon>Eukaryota</taxon>
        <taxon>Fungi</taxon>
        <taxon>Dikarya</taxon>
        <taxon>Ascomycota</taxon>
        <taxon>Pezizomycotina</taxon>
        <taxon>Dothideomycetes</taxon>
        <taxon>Pleosporomycetidae</taxon>
        <taxon>Pleosporales</taxon>
        <taxon>Torulaceae</taxon>
        <taxon>Dendryphion</taxon>
    </lineage>
</organism>
<dbReference type="Proteomes" id="UP000700596">
    <property type="component" value="Unassembled WGS sequence"/>
</dbReference>
<evidence type="ECO:0000313" key="3">
    <source>
        <dbReference type="Proteomes" id="UP000700596"/>
    </source>
</evidence>
<dbReference type="CDD" id="cd07040">
    <property type="entry name" value="HP"/>
    <property type="match status" value="1"/>
</dbReference>
<gene>
    <name evidence="2" type="ORF">B0J11DRAFT_502744</name>
</gene>
<feature type="compositionally biased region" description="Polar residues" evidence="1">
    <location>
        <begin position="592"/>
        <end position="604"/>
    </location>
</feature>
<dbReference type="InterPro" id="IPR013078">
    <property type="entry name" value="His_Pase_superF_clade-1"/>
</dbReference>
<accession>A0A9P9ECQ5</accession>
<keyword evidence="3" id="KW-1185">Reference proteome</keyword>
<evidence type="ECO:0000313" key="2">
    <source>
        <dbReference type="EMBL" id="KAH7135945.1"/>
    </source>
</evidence>
<protein>
    <recommendedName>
        <fullName evidence="4">Phosphoglycerate mutase</fullName>
    </recommendedName>
</protein>
<dbReference type="OrthoDB" id="3898179at2759"/>
<feature type="compositionally biased region" description="Polar residues" evidence="1">
    <location>
        <begin position="271"/>
        <end position="280"/>
    </location>
</feature>
<feature type="region of interest" description="Disordered" evidence="1">
    <location>
        <begin position="579"/>
        <end position="605"/>
    </location>
</feature>
<sequence length="740" mass="79635">MAKGPAVVIIARHGARLDAADKTWHLTSPTPYDPPLTYGGWSQAKSLGLRIASILHEREKEAEGERRLNSVNADLAHLDFSSLDAGKGNKNALANGLPAPKRRHKIVIHSSPFLRCIQTSTAIAAGISQFQPPSAPNLRVPHPIADRMGLKSHSPLSRTYSNPSPAVQPVVHQSVADPKLEVFQKKHVGPEKILLRIDAFLGEWLSPDYYEDITPPPNSTMMVASAKADLLRRGEYIEVQQVAPAALQGHFPGGWVKGNASPAINGRKMNQDTSSPTLGSLAQVLPHRERSSSQGSASSLSSRGSHKGTSTLTTAHKVPEHIYDPPVPAYAVSPADPIPRGYTAHARDACIDVDFQWDSMRAPQGWGDGGEYGDEWSTMHKRFRKGIGGMMTWYKDHGFVGPQEKIRGFTYRENGHALFHHASEPGPSVDSRNTDTVDDDEDLVVIMVTHGAGCNALLGAITNQPVLLDVGVASLSMAVRREEPRKPSVSSPPLRRPSVIDIGMSNEYEMKMMASTDHLRPGVDPSRSPLPQSAQSPAGVSSPSLEYRRRFTSSVASNSPVESPFTIGQPWANVNSSLGSIRRSSTSGSSSKFYTNNSSGSASPSLGLWSSLKASTLQESSDGRQSPGHDMVLNFAEHKSAKTPNGNDNGTKVSKSGPASNGEIKADEKHDEDDDLGPLPKVPTRGTTQGAAASPLWKPKGSNSPGGLWGPPRFDDINERDKGHKRRWTVTEADASLAGV</sequence>
<dbReference type="SUPFAM" id="SSF53254">
    <property type="entry name" value="Phosphoglycerate mutase-like"/>
    <property type="match status" value="1"/>
</dbReference>
<dbReference type="InterPro" id="IPR051710">
    <property type="entry name" value="Phosphatase_SH3-domain"/>
</dbReference>
<dbReference type="PANTHER" id="PTHR16469">
    <property type="entry name" value="UBIQUITIN-ASSOCIATED AND SH3 DOMAIN-CONTAINING BA-RELATED"/>
    <property type="match status" value="1"/>
</dbReference>